<organism evidence="1 2">
    <name type="scientific">Bauhinia variegata</name>
    <name type="common">Purple orchid tree</name>
    <name type="synonym">Phanera variegata</name>
    <dbReference type="NCBI Taxonomy" id="167791"/>
    <lineage>
        <taxon>Eukaryota</taxon>
        <taxon>Viridiplantae</taxon>
        <taxon>Streptophyta</taxon>
        <taxon>Embryophyta</taxon>
        <taxon>Tracheophyta</taxon>
        <taxon>Spermatophyta</taxon>
        <taxon>Magnoliopsida</taxon>
        <taxon>eudicotyledons</taxon>
        <taxon>Gunneridae</taxon>
        <taxon>Pentapetalae</taxon>
        <taxon>rosids</taxon>
        <taxon>fabids</taxon>
        <taxon>Fabales</taxon>
        <taxon>Fabaceae</taxon>
        <taxon>Cercidoideae</taxon>
        <taxon>Cercideae</taxon>
        <taxon>Bauhiniinae</taxon>
        <taxon>Bauhinia</taxon>
    </lineage>
</organism>
<comment type="caution">
    <text evidence="1">The sequence shown here is derived from an EMBL/GenBank/DDBJ whole genome shotgun (WGS) entry which is preliminary data.</text>
</comment>
<keyword evidence="2" id="KW-1185">Reference proteome</keyword>
<evidence type="ECO:0000313" key="1">
    <source>
        <dbReference type="EMBL" id="KAI4307722.1"/>
    </source>
</evidence>
<proteinExistence type="predicted"/>
<accession>A0ACB9LE56</accession>
<feature type="non-terminal residue" evidence="1">
    <location>
        <position position="1"/>
    </location>
</feature>
<sequence>TANQKKLGQMNGVDVVLQAVSMYKFKDPKTSDEEEMLENLFDCLCCLLMPLENKEICEG</sequence>
<reference evidence="1 2" key="1">
    <citation type="journal article" date="2022" name="DNA Res.">
        <title>Chromosomal-level genome assembly of the orchid tree Bauhinia variegata (Leguminosae; Cercidoideae) supports the allotetraploid origin hypothesis of Bauhinia.</title>
        <authorList>
            <person name="Zhong Y."/>
            <person name="Chen Y."/>
            <person name="Zheng D."/>
            <person name="Pang J."/>
            <person name="Liu Y."/>
            <person name="Luo S."/>
            <person name="Meng S."/>
            <person name="Qian L."/>
            <person name="Wei D."/>
            <person name="Dai S."/>
            <person name="Zhou R."/>
        </authorList>
    </citation>
    <scope>NUCLEOTIDE SEQUENCE [LARGE SCALE GENOMIC DNA]</scope>
    <source>
        <strain evidence="1">BV-YZ2020</strain>
    </source>
</reference>
<gene>
    <name evidence="1" type="ORF">L6164_030879</name>
</gene>
<protein>
    <submittedName>
        <fullName evidence="1">Uncharacterized protein</fullName>
    </submittedName>
</protein>
<dbReference type="EMBL" id="CM039437">
    <property type="protein sequence ID" value="KAI4307722.1"/>
    <property type="molecule type" value="Genomic_DNA"/>
</dbReference>
<name>A0ACB9LE56_BAUVA</name>
<dbReference type="Proteomes" id="UP000828941">
    <property type="component" value="Chromosome 12"/>
</dbReference>
<evidence type="ECO:0000313" key="2">
    <source>
        <dbReference type="Proteomes" id="UP000828941"/>
    </source>
</evidence>